<evidence type="ECO:0000313" key="2">
    <source>
        <dbReference type="Proteomes" id="UP000887116"/>
    </source>
</evidence>
<name>A0A8X6FVQ3_TRICU</name>
<keyword evidence="2" id="KW-1185">Reference proteome</keyword>
<comment type="caution">
    <text evidence="1">The sequence shown here is derived from an EMBL/GenBank/DDBJ whole genome shotgun (WGS) entry which is preliminary data.</text>
</comment>
<dbReference type="Proteomes" id="UP000887116">
    <property type="component" value="Unassembled WGS sequence"/>
</dbReference>
<dbReference type="AlphaFoldDB" id="A0A8X6FVQ3"/>
<dbReference type="OrthoDB" id="6433050at2759"/>
<organism evidence="1 2">
    <name type="scientific">Trichonephila clavata</name>
    <name type="common">Joro spider</name>
    <name type="synonym">Nephila clavata</name>
    <dbReference type="NCBI Taxonomy" id="2740835"/>
    <lineage>
        <taxon>Eukaryota</taxon>
        <taxon>Metazoa</taxon>
        <taxon>Ecdysozoa</taxon>
        <taxon>Arthropoda</taxon>
        <taxon>Chelicerata</taxon>
        <taxon>Arachnida</taxon>
        <taxon>Araneae</taxon>
        <taxon>Araneomorphae</taxon>
        <taxon>Entelegynae</taxon>
        <taxon>Araneoidea</taxon>
        <taxon>Nephilidae</taxon>
        <taxon>Trichonephila</taxon>
    </lineage>
</organism>
<gene>
    <name evidence="1" type="ORF">TNCT_730141</name>
</gene>
<reference evidence="1" key="1">
    <citation type="submission" date="2020-07" db="EMBL/GenBank/DDBJ databases">
        <title>Multicomponent nature underlies the extraordinary mechanical properties of spider dragline silk.</title>
        <authorList>
            <person name="Kono N."/>
            <person name="Nakamura H."/>
            <person name="Mori M."/>
            <person name="Yoshida Y."/>
            <person name="Ohtoshi R."/>
            <person name="Malay A.D."/>
            <person name="Moran D.A.P."/>
            <person name="Tomita M."/>
            <person name="Numata K."/>
            <person name="Arakawa K."/>
        </authorList>
    </citation>
    <scope>NUCLEOTIDE SEQUENCE</scope>
</reference>
<proteinExistence type="predicted"/>
<dbReference type="EMBL" id="BMAO01000638">
    <property type="protein sequence ID" value="GFQ68218.1"/>
    <property type="molecule type" value="Genomic_DNA"/>
</dbReference>
<protein>
    <submittedName>
        <fullName evidence="1">Uncharacterized protein</fullName>
    </submittedName>
</protein>
<accession>A0A8X6FVQ3</accession>
<evidence type="ECO:0000313" key="1">
    <source>
        <dbReference type="EMBL" id="GFQ68218.1"/>
    </source>
</evidence>
<sequence>MKDSGKRKKETKPKRFKLARMLEKEVNEPGIAPVVENVYLEKEKPEEEKNAEDYYPFRQYAKTHENVPIYAKKVNNDEFYLRDIDEKPVFAQNDSANGEIIFAHDANGDPIVEFYKGKPFYPFNDNNEPIFPKSRNLNVYAKIDTNEVYPIDINTQHEFYLTKDDGSEVPASNTSGSYYAKTLNEKNELIEYPPKQNGENMYIFDKEGKPKYLQNITLNTIIFPKNETEDEIYLKLQNNTEHYPSDSIGNQIYAKNKKYIEIFAKNNEEKQYYAKNAAEDEVYPKRPSGSEYYLFHENKEIIAKRKNGTEYYAKTKNGDEYYPKIYLGPFTRSLSEEPTSYFENEDSNNSDSE</sequence>